<name>A0A8H3CA05_9AGAM</name>
<dbReference type="PANTHER" id="PTHR46208:SF1">
    <property type="entry name" value="MITOCHONDRIAL IMPORT RECEPTOR SUBUNIT TOM70"/>
    <property type="match status" value="1"/>
</dbReference>
<dbReference type="SUPFAM" id="SSF48452">
    <property type="entry name" value="TPR-like"/>
    <property type="match status" value="1"/>
</dbReference>
<dbReference type="InterPro" id="IPR017441">
    <property type="entry name" value="Protein_kinase_ATP_BS"/>
</dbReference>
<evidence type="ECO:0000256" key="8">
    <source>
        <dbReference type="ARBA" id="ARBA00022989"/>
    </source>
</evidence>
<dbReference type="PROSITE" id="PS00107">
    <property type="entry name" value="PROTEIN_KINASE_ATP"/>
    <property type="match status" value="1"/>
</dbReference>
<evidence type="ECO:0000313" key="16">
    <source>
        <dbReference type="EMBL" id="CAE6477804.1"/>
    </source>
</evidence>
<organism evidence="16 17">
    <name type="scientific">Rhizoctonia solani</name>
    <dbReference type="NCBI Taxonomy" id="456999"/>
    <lineage>
        <taxon>Eukaryota</taxon>
        <taxon>Fungi</taxon>
        <taxon>Dikarya</taxon>
        <taxon>Basidiomycota</taxon>
        <taxon>Agaricomycotina</taxon>
        <taxon>Agaricomycetes</taxon>
        <taxon>Cantharellales</taxon>
        <taxon>Ceratobasidiaceae</taxon>
        <taxon>Rhizoctonia</taxon>
    </lineage>
</organism>
<keyword evidence="8" id="KW-1133">Transmembrane helix</keyword>
<gene>
    <name evidence="16" type="ORF">RDB_LOCUS127151</name>
</gene>
<evidence type="ECO:0000256" key="7">
    <source>
        <dbReference type="ARBA" id="ARBA00022840"/>
    </source>
</evidence>
<comment type="caution">
    <text evidence="16">The sequence shown here is derived from an EMBL/GenBank/DDBJ whole genome shotgun (WGS) entry which is preliminary data.</text>
</comment>
<dbReference type="EMBL" id="CAJMWR010003982">
    <property type="protein sequence ID" value="CAE6477804.1"/>
    <property type="molecule type" value="Genomic_DNA"/>
</dbReference>
<evidence type="ECO:0000256" key="10">
    <source>
        <dbReference type="ARBA" id="ARBA00023136"/>
    </source>
</evidence>
<evidence type="ECO:0000256" key="5">
    <source>
        <dbReference type="ARBA" id="ARBA00022787"/>
    </source>
</evidence>
<dbReference type="GO" id="GO:0005741">
    <property type="term" value="C:mitochondrial outer membrane"/>
    <property type="evidence" value="ECO:0007669"/>
    <property type="project" value="UniProtKB-SubCell"/>
</dbReference>
<dbReference type="InterPro" id="IPR011990">
    <property type="entry name" value="TPR-like_helical_dom_sf"/>
</dbReference>
<keyword evidence="6 12" id="KW-0802">TPR repeat</keyword>
<dbReference type="GO" id="GO:0045039">
    <property type="term" value="P:protein insertion into mitochondrial inner membrane"/>
    <property type="evidence" value="ECO:0007669"/>
    <property type="project" value="TreeGrafter"/>
</dbReference>
<accession>A0A8H3CA05</accession>
<dbReference type="Proteomes" id="UP000663840">
    <property type="component" value="Unassembled WGS sequence"/>
</dbReference>
<dbReference type="PROSITE" id="PS50011">
    <property type="entry name" value="PROTEIN_KINASE_DOM"/>
    <property type="match status" value="1"/>
</dbReference>
<dbReference type="Pfam" id="PF00069">
    <property type="entry name" value="Pkinase"/>
    <property type="match status" value="1"/>
</dbReference>
<evidence type="ECO:0000256" key="9">
    <source>
        <dbReference type="ARBA" id="ARBA00023128"/>
    </source>
</evidence>
<evidence type="ECO:0000256" key="1">
    <source>
        <dbReference type="ARBA" id="ARBA00004572"/>
    </source>
</evidence>
<evidence type="ECO:0000256" key="3">
    <source>
        <dbReference type="ARBA" id="ARBA00022737"/>
    </source>
</evidence>
<dbReference type="InterPro" id="IPR000719">
    <property type="entry name" value="Prot_kinase_dom"/>
</dbReference>
<evidence type="ECO:0000259" key="15">
    <source>
        <dbReference type="PROSITE" id="PS50011"/>
    </source>
</evidence>
<dbReference type="GO" id="GO:0004672">
    <property type="term" value="F:protein kinase activity"/>
    <property type="evidence" value="ECO:0007669"/>
    <property type="project" value="InterPro"/>
</dbReference>
<evidence type="ECO:0000256" key="4">
    <source>
        <dbReference type="ARBA" id="ARBA00022741"/>
    </source>
</evidence>
<feature type="repeat" description="TPR" evidence="12">
    <location>
        <begin position="680"/>
        <end position="713"/>
    </location>
</feature>
<dbReference type="GO" id="GO:0008320">
    <property type="term" value="F:protein transmembrane transporter activity"/>
    <property type="evidence" value="ECO:0007669"/>
    <property type="project" value="TreeGrafter"/>
</dbReference>
<evidence type="ECO:0000256" key="11">
    <source>
        <dbReference type="ARBA" id="ARBA00038030"/>
    </source>
</evidence>
<evidence type="ECO:0000256" key="6">
    <source>
        <dbReference type="ARBA" id="ARBA00022803"/>
    </source>
</evidence>
<dbReference type="Pfam" id="PF14559">
    <property type="entry name" value="TPR_19"/>
    <property type="match status" value="1"/>
</dbReference>
<evidence type="ECO:0000256" key="14">
    <source>
        <dbReference type="SAM" id="MobiDB-lite"/>
    </source>
</evidence>
<dbReference type="Pfam" id="PF13432">
    <property type="entry name" value="TPR_16"/>
    <property type="match status" value="1"/>
</dbReference>
<keyword evidence="3" id="KW-0677">Repeat</keyword>
<feature type="region of interest" description="Disordered" evidence="14">
    <location>
        <begin position="386"/>
        <end position="414"/>
    </location>
</feature>
<sequence>MQRFAVDTRRPIGHGSFGQVFQGIQRKNNQLVAVKQVKFNMFAEGIPGLGLREISNLGVVTHKHIAKYSHLIERSDTSTDFKDGRLIYADVSPKGSVYIVMEYVDMDLHRYIKVVKNNNDGAALPEPLIQRLSRHLFKGLAHLHMHRIIHRDIKPGNILIDSNQCLKIADFGLSRIHAVPCVPMSFEATTLAYRAPDIILGERLYTAAFDMWSAGCVVAEMARAGDTLFRCRSLNLDQQLEEIFKNLGTPNEDIWPGVSKLPGWKEFEHWEPKQAADLFPGLSVNGMDLILQCLFYPACYRISAARALLHPWLNKHVPHQFPEKLAPYYLDPLIPNPRTMAPTPTPSEDSIVERVQTFVGENRRVVIGAAAAVTALGIGYLVYSRSSGDKGDKKKPSKDKKKKGRRVDQTDGPIIEERNPTLGMGLDEAEIKALPTEDRLKRAAELKSRGNSAYTQRDFELAVNLYSQAIAMSPKPEAVFYSNRAACYTNFKPPQHQKVIEDCTQALKLDPKYAKALNRRATALEAIDNLKDALRDFTALAIIERFKNDAASAAVERVLAKLSTKQAEEIMRAREPRLPSVTFIGAYFAAFRPRPNVILPDYATKGDHMLLEAQEALSESQFTKAHELVNAAIDAGLSENWNEGLGEALNLRGTFKFLMGDTVGAKADFVASTQAHPDLVQSWVKIASVYMELSEAEAAFAAFESAIEKDPNCADIYYHRGQDIYRLVFFILSDFEKAAEDYQKSSRLDSKFVFSHIQLAVAQYKMGDLDSSMASFRQCLLSFPNRGEPYNYYGELLLDQQRFQEAIEKFDRSIEIERQKKILPNPLPLVNKALALYQWQQDLPSATQLCKEALTLDDECDAAVATLAQLSLQQGRVEEAIDMFSKHASIARTEAELVQALSYENASRAQLEFQKNYPDMAGQLAAMAQGMQAPF</sequence>
<dbReference type="SUPFAM" id="SSF56112">
    <property type="entry name" value="Protein kinase-like (PK-like)"/>
    <property type="match status" value="1"/>
</dbReference>
<comment type="subcellular location">
    <subcellularLocation>
        <location evidence="1">Mitochondrion outer membrane</location>
        <topology evidence="1">Single-pass membrane protein</topology>
    </subcellularLocation>
</comment>
<proteinExistence type="inferred from homology"/>
<evidence type="ECO:0000313" key="17">
    <source>
        <dbReference type="Proteomes" id="UP000663840"/>
    </source>
</evidence>
<dbReference type="Gene3D" id="1.25.40.10">
    <property type="entry name" value="Tetratricopeptide repeat domain"/>
    <property type="match status" value="2"/>
</dbReference>
<dbReference type="InterPro" id="IPR011009">
    <property type="entry name" value="Kinase-like_dom_sf"/>
</dbReference>
<feature type="domain" description="Protein kinase" evidence="15">
    <location>
        <begin position="6"/>
        <end position="313"/>
    </location>
</feature>
<feature type="binding site" evidence="13">
    <location>
        <position position="35"/>
    </location>
    <ligand>
        <name>ATP</name>
        <dbReference type="ChEBI" id="CHEBI:30616"/>
    </ligand>
</feature>
<dbReference type="InterPro" id="IPR019734">
    <property type="entry name" value="TPR_rpt"/>
</dbReference>
<dbReference type="PROSITE" id="PS00108">
    <property type="entry name" value="PROTEIN_KINASE_ST"/>
    <property type="match status" value="1"/>
</dbReference>
<keyword evidence="5" id="KW-1000">Mitochondrion outer membrane</keyword>
<keyword evidence="7 13" id="KW-0067">ATP-binding</keyword>
<feature type="repeat" description="TPR" evidence="12">
    <location>
        <begin position="787"/>
        <end position="820"/>
    </location>
</feature>
<dbReference type="PROSITE" id="PS50005">
    <property type="entry name" value="TPR"/>
    <property type="match status" value="3"/>
</dbReference>
<feature type="compositionally biased region" description="Basic residues" evidence="14">
    <location>
        <begin position="395"/>
        <end position="405"/>
    </location>
</feature>
<keyword evidence="10" id="KW-0472">Membrane</keyword>
<protein>
    <recommendedName>
        <fullName evidence="15">Protein kinase domain-containing protein</fullName>
    </recommendedName>
</protein>
<keyword evidence="9" id="KW-0496">Mitochondrion</keyword>
<dbReference type="Pfam" id="PF13181">
    <property type="entry name" value="TPR_8"/>
    <property type="match status" value="1"/>
</dbReference>
<dbReference type="PANTHER" id="PTHR46208">
    <property type="entry name" value="MITOCHONDRIAL IMPORT RECEPTOR SUBUNIT TOM70"/>
    <property type="match status" value="1"/>
</dbReference>
<evidence type="ECO:0000256" key="13">
    <source>
        <dbReference type="PROSITE-ProRule" id="PRU10141"/>
    </source>
</evidence>
<keyword evidence="4 13" id="KW-0547">Nucleotide-binding</keyword>
<dbReference type="GO" id="GO:0005524">
    <property type="term" value="F:ATP binding"/>
    <property type="evidence" value="ECO:0007669"/>
    <property type="project" value="UniProtKB-UniRule"/>
</dbReference>
<feature type="repeat" description="TPR" evidence="12">
    <location>
        <begin position="443"/>
        <end position="476"/>
    </location>
</feature>
<evidence type="ECO:0000256" key="12">
    <source>
        <dbReference type="PROSITE-ProRule" id="PRU00339"/>
    </source>
</evidence>
<dbReference type="SMART" id="SM00028">
    <property type="entry name" value="TPR"/>
    <property type="match status" value="10"/>
</dbReference>
<dbReference type="GO" id="GO:0030150">
    <property type="term" value="P:protein import into mitochondrial matrix"/>
    <property type="evidence" value="ECO:0007669"/>
    <property type="project" value="TreeGrafter"/>
</dbReference>
<dbReference type="InterPro" id="IPR008271">
    <property type="entry name" value="Ser/Thr_kinase_AS"/>
</dbReference>
<evidence type="ECO:0000256" key="2">
    <source>
        <dbReference type="ARBA" id="ARBA00022692"/>
    </source>
</evidence>
<dbReference type="GO" id="GO:0030943">
    <property type="term" value="F:mitochondrion targeting sequence binding"/>
    <property type="evidence" value="ECO:0007669"/>
    <property type="project" value="TreeGrafter"/>
</dbReference>
<dbReference type="SMART" id="SM00220">
    <property type="entry name" value="S_TKc"/>
    <property type="match status" value="1"/>
</dbReference>
<dbReference type="AlphaFoldDB" id="A0A8H3CA05"/>
<comment type="similarity">
    <text evidence="11">Belongs to the Tom70 family.</text>
</comment>
<keyword evidence="2" id="KW-0812">Transmembrane</keyword>
<dbReference type="Gene3D" id="3.30.200.20">
    <property type="entry name" value="Phosphorylase Kinase, domain 1"/>
    <property type="match status" value="1"/>
</dbReference>
<dbReference type="Gene3D" id="1.10.510.10">
    <property type="entry name" value="Transferase(Phosphotransferase) domain 1"/>
    <property type="match status" value="1"/>
</dbReference>
<reference evidence="16" key="1">
    <citation type="submission" date="2021-01" db="EMBL/GenBank/DDBJ databases">
        <authorList>
            <person name="Kaushik A."/>
        </authorList>
    </citation>
    <scope>NUCLEOTIDE SEQUENCE</scope>
    <source>
        <strain evidence="16">AG1-1A</strain>
    </source>
</reference>